<evidence type="ECO:0000313" key="2">
    <source>
        <dbReference type="Proteomes" id="UP000008152"/>
    </source>
</evidence>
<accession>A7N5P1</accession>
<dbReference type="AlphaFoldDB" id="A7N5P1"/>
<protein>
    <submittedName>
        <fullName evidence="1">Uncharacterized protein</fullName>
    </submittedName>
</protein>
<dbReference type="EMBL" id="CP000790">
    <property type="protein sequence ID" value="ABU72761.1"/>
    <property type="molecule type" value="Genomic_DNA"/>
</dbReference>
<proteinExistence type="predicted"/>
<organism evidence="1 2">
    <name type="scientific">Vibrio campbellii (strain ATCC BAA-1116)</name>
    <dbReference type="NCBI Taxonomy" id="2902295"/>
    <lineage>
        <taxon>Bacteria</taxon>
        <taxon>Pseudomonadati</taxon>
        <taxon>Pseudomonadota</taxon>
        <taxon>Gammaproteobacteria</taxon>
        <taxon>Vibrionales</taxon>
        <taxon>Vibrionaceae</taxon>
        <taxon>Vibrio</taxon>
    </lineage>
</organism>
<dbReference type="KEGG" id="vha:VIBHAR_04853"/>
<dbReference type="PATRIC" id="fig|338187.36.peg.3739"/>
<dbReference type="Proteomes" id="UP000008152">
    <property type="component" value="Chromosome II"/>
</dbReference>
<gene>
    <name evidence="1" type="ordered locus">VIBHAR_04853</name>
</gene>
<reference evidence="1 2" key="1">
    <citation type="submission" date="2007-08" db="EMBL/GenBank/DDBJ databases">
        <authorList>
            <consortium name="The Vibrio harveyi Genome Sequencing Project"/>
            <person name="Bassler B."/>
            <person name="Clifton S.W."/>
            <person name="Fulton L."/>
            <person name="Delehaunty K."/>
            <person name="Fronick C."/>
            <person name="Harrison M."/>
            <person name="Markivic C."/>
            <person name="Fulton R."/>
            <person name="Tin-Wollam A.-M."/>
            <person name="Shah N."/>
            <person name="Pepin K."/>
            <person name="Nash W."/>
            <person name="Thiruvilangam P."/>
            <person name="Bhonagiri V."/>
            <person name="Waters C."/>
            <person name="Tu K.C."/>
            <person name="Irgon J."/>
            <person name="Wilson R.K."/>
        </authorList>
    </citation>
    <scope>NUCLEOTIDE SEQUENCE [LARGE SCALE GENOMIC DNA]</scope>
    <source>
        <strain evidence="2">ATCC BAA-1116 / BB120</strain>
    </source>
</reference>
<sequence length="119" mass="13521">MLEAVISAKESLREAVTIESFIEDCQNIDSLRVRYLDTRFSQPIGHNATLSTIEHISRTYSQESINLMRSTRCNQVLSTLSPIHDSCLKPAGCFFVNGAVCELTRRITKYHCKHFIISI</sequence>
<name>A7N5P1_VIBC1</name>
<evidence type="ECO:0000313" key="1">
    <source>
        <dbReference type="EMBL" id="ABU72761.1"/>
    </source>
</evidence>